<comment type="caution">
    <text evidence="4">The sequence shown here is derived from an EMBL/GenBank/DDBJ whole genome shotgun (WGS) entry which is preliminary data.</text>
</comment>
<evidence type="ECO:0000259" key="3">
    <source>
        <dbReference type="PROSITE" id="PS50805"/>
    </source>
</evidence>
<dbReference type="InterPro" id="IPR036291">
    <property type="entry name" value="NAD(P)-bd_dom_sf"/>
</dbReference>
<evidence type="ECO:0000313" key="5">
    <source>
        <dbReference type="Proteomes" id="UP001461960"/>
    </source>
</evidence>
<dbReference type="RefSeq" id="WP_299216291.1">
    <property type="nucleotide sequence ID" value="NZ_JBDGHN010000002.1"/>
</dbReference>
<evidence type="ECO:0000256" key="1">
    <source>
        <dbReference type="ARBA" id="ARBA00004370"/>
    </source>
</evidence>
<protein>
    <submittedName>
        <fullName evidence="4">NAD-dependent epimerase/dehydratase family protein</fullName>
    </submittedName>
</protein>
<keyword evidence="2" id="KW-0472">Membrane</keyword>
<dbReference type="PANTHER" id="PTHR14097">
    <property type="entry name" value="OXIDOREDUCTASE HTATIP2"/>
    <property type="match status" value="1"/>
</dbReference>
<dbReference type="PANTHER" id="PTHR14097:SF7">
    <property type="entry name" value="OXIDOREDUCTASE HTATIP2"/>
    <property type="match status" value="1"/>
</dbReference>
<dbReference type="PROSITE" id="PS50805">
    <property type="entry name" value="KRAB"/>
    <property type="match status" value="1"/>
</dbReference>
<organism evidence="4 5">
    <name type="scientific">Psychrobacter saeujeotis</name>
    <dbReference type="NCBI Taxonomy" id="3143436"/>
    <lineage>
        <taxon>Bacteria</taxon>
        <taxon>Pseudomonadati</taxon>
        <taxon>Pseudomonadota</taxon>
        <taxon>Gammaproteobacteria</taxon>
        <taxon>Moraxellales</taxon>
        <taxon>Moraxellaceae</taxon>
        <taxon>Psychrobacter</taxon>
    </lineage>
</organism>
<dbReference type="Proteomes" id="UP001461960">
    <property type="component" value="Unassembled WGS sequence"/>
</dbReference>
<sequence length="241" mass="27214">MQQKAILIGATGLVGQHLAKQLSELYDTLIVIARRPPRYINASMRFYQVSDFDNLADVFANIGVDATTDAFSCLGTTKKQAGSDEAFRKVDYDYNVSFAKLCFDRGVKNFFLLSAMNADVDSRFLYNRVKAETEQTIMSLGFERLAVFRPSLLLGKHKGRPIESISQKAFKIISPLVSESLPLHPISAKRVAISMAMTAHDMYERRKYSDYRSESKLSESKPSMTDIIENKQMLAMTRVKK</sequence>
<keyword evidence="5" id="KW-1185">Reference proteome</keyword>
<reference evidence="4 5" key="1">
    <citation type="submission" date="2024-05" db="EMBL/GenBank/DDBJ databases">
        <authorList>
            <person name="Kim H.-Y."/>
            <person name="Kim E."/>
            <person name="Cai Y."/>
            <person name="Yang S.-M."/>
            <person name="Lee W."/>
        </authorList>
    </citation>
    <scope>NUCLEOTIDE SEQUENCE [LARGE SCALE GENOMIC DNA]</scope>
    <source>
        <strain evidence="4 5">FBL11</strain>
    </source>
</reference>
<dbReference type="SUPFAM" id="SSF51735">
    <property type="entry name" value="NAD(P)-binding Rossmann-fold domains"/>
    <property type="match status" value="1"/>
</dbReference>
<evidence type="ECO:0000256" key="2">
    <source>
        <dbReference type="ARBA" id="ARBA00023136"/>
    </source>
</evidence>
<proteinExistence type="predicted"/>
<dbReference type="Pfam" id="PF01370">
    <property type="entry name" value="Epimerase"/>
    <property type="match status" value="1"/>
</dbReference>
<name>A0ABU9X7G3_9GAMM</name>
<dbReference type="InterPro" id="IPR001909">
    <property type="entry name" value="KRAB"/>
</dbReference>
<dbReference type="InterPro" id="IPR001509">
    <property type="entry name" value="Epimerase_deHydtase"/>
</dbReference>
<dbReference type="EMBL" id="JBDGHN010000002">
    <property type="protein sequence ID" value="MEN2750676.1"/>
    <property type="molecule type" value="Genomic_DNA"/>
</dbReference>
<feature type="domain" description="KRAB" evidence="3">
    <location>
        <begin position="101"/>
        <end position="175"/>
    </location>
</feature>
<evidence type="ECO:0000313" key="4">
    <source>
        <dbReference type="EMBL" id="MEN2750676.1"/>
    </source>
</evidence>
<comment type="subcellular location">
    <subcellularLocation>
        <location evidence="1">Membrane</location>
    </subcellularLocation>
</comment>
<accession>A0ABU9X7G3</accession>
<dbReference type="Gene3D" id="3.40.50.720">
    <property type="entry name" value="NAD(P)-binding Rossmann-like Domain"/>
    <property type="match status" value="1"/>
</dbReference>
<gene>
    <name evidence="4" type="ORF">AAIR29_03425</name>
</gene>